<keyword evidence="2" id="KW-1185">Reference proteome</keyword>
<reference evidence="1 2" key="1">
    <citation type="submission" date="2024-03" db="EMBL/GenBank/DDBJ databases">
        <title>The Acrasis kona genome and developmental transcriptomes reveal deep origins of eukaryotic multicellular pathways.</title>
        <authorList>
            <person name="Sheikh S."/>
            <person name="Fu C.-J."/>
            <person name="Brown M.W."/>
            <person name="Baldauf S.L."/>
        </authorList>
    </citation>
    <scope>NUCLEOTIDE SEQUENCE [LARGE SCALE GENOMIC DNA]</scope>
    <source>
        <strain evidence="1 2">ATCC MYA-3509</strain>
    </source>
</reference>
<evidence type="ECO:0000313" key="1">
    <source>
        <dbReference type="EMBL" id="KAL0480298.1"/>
    </source>
</evidence>
<accession>A0AAW2YTK1</accession>
<name>A0AAW2YTK1_9EUKA</name>
<gene>
    <name evidence="1" type="ORF">AKO1_007108</name>
</gene>
<dbReference type="AlphaFoldDB" id="A0AAW2YTK1"/>
<organism evidence="1 2">
    <name type="scientific">Acrasis kona</name>
    <dbReference type="NCBI Taxonomy" id="1008807"/>
    <lineage>
        <taxon>Eukaryota</taxon>
        <taxon>Discoba</taxon>
        <taxon>Heterolobosea</taxon>
        <taxon>Tetramitia</taxon>
        <taxon>Eutetramitia</taxon>
        <taxon>Acrasidae</taxon>
        <taxon>Acrasis</taxon>
    </lineage>
</organism>
<dbReference type="EMBL" id="JAOPGA020000651">
    <property type="protein sequence ID" value="KAL0480298.1"/>
    <property type="molecule type" value="Genomic_DNA"/>
</dbReference>
<evidence type="ECO:0000313" key="2">
    <source>
        <dbReference type="Proteomes" id="UP001431209"/>
    </source>
</evidence>
<comment type="caution">
    <text evidence="1">The sequence shown here is derived from an EMBL/GenBank/DDBJ whole genome shotgun (WGS) entry which is preliminary data.</text>
</comment>
<dbReference type="Proteomes" id="UP001431209">
    <property type="component" value="Unassembled WGS sequence"/>
</dbReference>
<proteinExistence type="predicted"/>
<sequence length="64" mass="7135">MARQIGSSESYIVTNSTARSIQKNWDQHTQGNYISNSNIDCIANMQIKSGYGRKVHGNAKGEKF</sequence>
<protein>
    <submittedName>
        <fullName evidence="1">Acot12</fullName>
    </submittedName>
</protein>